<feature type="non-terminal residue" evidence="2">
    <location>
        <position position="1"/>
    </location>
</feature>
<evidence type="ECO:0000313" key="2">
    <source>
        <dbReference type="EMBL" id="CAE6473850.1"/>
    </source>
</evidence>
<dbReference type="Proteomes" id="UP000663831">
    <property type="component" value="Unassembled WGS sequence"/>
</dbReference>
<protein>
    <submittedName>
        <fullName evidence="2">Uncharacterized protein</fullName>
    </submittedName>
</protein>
<accession>A0A8H3GZ94</accession>
<gene>
    <name evidence="2" type="ORF">RDB_LOCUS90017</name>
</gene>
<comment type="caution">
    <text evidence="2">The sequence shown here is derived from an EMBL/GenBank/DDBJ whole genome shotgun (WGS) entry which is preliminary data.</text>
</comment>
<keyword evidence="1" id="KW-0472">Membrane</keyword>
<feature type="transmembrane region" description="Helical" evidence="1">
    <location>
        <begin position="189"/>
        <end position="213"/>
    </location>
</feature>
<sequence>HSQPQPHSTETINMKLPSISVAFALAAGLVSAAPIRVFIISSSRRVVPADAAPAWAQSIRWGHAAAPAFNSLPPLNQATQPHDSMVPHWMSGKSWASVKFVGSKMQSPNGGCHGGMRVKALQMGNRLRVMLGLAPIIPHLHEAKKIQTETISQPTRYRNHHVHHHMHEQSFMYRLSHALMMLGPWEGRALSFVLGCGLGAILRMLFVFGVLIVRSMRCQRQQQPIALEEDTVIFVADIKEPIVVEALPAYADKTDEVPQGPNAVN</sequence>
<organism evidence="2 3">
    <name type="scientific">Rhizoctonia solani</name>
    <dbReference type="NCBI Taxonomy" id="456999"/>
    <lineage>
        <taxon>Eukaryota</taxon>
        <taxon>Fungi</taxon>
        <taxon>Dikarya</taxon>
        <taxon>Basidiomycota</taxon>
        <taxon>Agaricomycotina</taxon>
        <taxon>Agaricomycetes</taxon>
        <taxon>Cantharellales</taxon>
        <taxon>Ceratobasidiaceae</taxon>
        <taxon>Rhizoctonia</taxon>
    </lineage>
</organism>
<evidence type="ECO:0000313" key="3">
    <source>
        <dbReference type="Proteomes" id="UP000663831"/>
    </source>
</evidence>
<evidence type="ECO:0000256" key="1">
    <source>
        <dbReference type="SAM" id="Phobius"/>
    </source>
</evidence>
<dbReference type="EMBL" id="CAJMWV010002980">
    <property type="protein sequence ID" value="CAE6473850.1"/>
    <property type="molecule type" value="Genomic_DNA"/>
</dbReference>
<reference evidence="2" key="1">
    <citation type="submission" date="2021-01" db="EMBL/GenBank/DDBJ databases">
        <authorList>
            <person name="Kaushik A."/>
        </authorList>
    </citation>
    <scope>NUCLEOTIDE SEQUENCE</scope>
    <source>
        <strain evidence="2">AG3-1AP</strain>
    </source>
</reference>
<dbReference type="AlphaFoldDB" id="A0A8H3GZ94"/>
<name>A0A8H3GZ94_9AGAM</name>
<keyword evidence="1" id="KW-0812">Transmembrane</keyword>
<proteinExistence type="predicted"/>
<keyword evidence="1" id="KW-1133">Transmembrane helix</keyword>